<evidence type="ECO:0000313" key="2">
    <source>
        <dbReference type="Proteomes" id="UP000199698"/>
    </source>
</evidence>
<dbReference type="STRING" id="1798183.GA0061080_10554"/>
<sequence>MLENKPYWIVASKVLHLNGEDGHLTSNISYWHNFPLSLDNNLSPQKKKRNTVCYPRTVSLISSENDGLIAIEDEKTKWAQVIALDEQTLPIQGWVNTKSGAQQHIKQVSPWHWTGFETIEEKQQQKALIEAGVR</sequence>
<dbReference type="OrthoDB" id="7069081at2"/>
<dbReference type="RefSeq" id="WP_091125296.1">
    <property type="nucleotide sequence ID" value="NZ_FMBA01000055.1"/>
</dbReference>
<keyword evidence="2" id="KW-1185">Reference proteome</keyword>
<protein>
    <submittedName>
        <fullName evidence="1">Uncharacterized protein</fullName>
    </submittedName>
</protein>
<accession>A0A1C4CZV0</accession>
<proteinExistence type="predicted"/>
<reference evidence="2" key="1">
    <citation type="submission" date="2016-08" db="EMBL/GenBank/DDBJ databases">
        <authorList>
            <person name="Varghese N."/>
            <person name="Submissions Spin"/>
        </authorList>
    </citation>
    <scope>NUCLEOTIDE SEQUENCE [LARGE SCALE GENOMIC DNA]</scope>
    <source>
        <strain evidence="2">R-53144</strain>
    </source>
</reference>
<evidence type="ECO:0000313" key="1">
    <source>
        <dbReference type="EMBL" id="SCC24642.1"/>
    </source>
</evidence>
<gene>
    <name evidence="1" type="ORF">GA0061080_10554</name>
</gene>
<dbReference type="AlphaFoldDB" id="A0A1C4CZV0"/>
<dbReference type="EMBL" id="FMBA01000055">
    <property type="protein sequence ID" value="SCC24642.1"/>
    <property type="molecule type" value="Genomic_DNA"/>
</dbReference>
<organism evidence="1 2">
    <name type="scientific">Gilliamella intestini</name>
    <dbReference type="NCBI Taxonomy" id="1798183"/>
    <lineage>
        <taxon>Bacteria</taxon>
        <taxon>Pseudomonadati</taxon>
        <taxon>Pseudomonadota</taxon>
        <taxon>Gammaproteobacteria</taxon>
        <taxon>Orbales</taxon>
        <taxon>Orbaceae</taxon>
        <taxon>Gilliamella</taxon>
    </lineage>
</organism>
<dbReference type="Proteomes" id="UP000199698">
    <property type="component" value="Unassembled WGS sequence"/>
</dbReference>
<name>A0A1C4CZV0_9GAMM</name>